<feature type="transmembrane region" description="Helical" evidence="1">
    <location>
        <begin position="63"/>
        <end position="80"/>
    </location>
</feature>
<reference evidence="2 3" key="1">
    <citation type="submission" date="2019-04" db="EMBL/GenBank/DDBJ databases">
        <title>Microbes associate with the intestines of laboratory mice.</title>
        <authorList>
            <person name="Navarre W."/>
            <person name="Wong E."/>
            <person name="Huang K."/>
            <person name="Tropini C."/>
            <person name="Ng K."/>
            <person name="Yu B."/>
        </authorList>
    </citation>
    <scope>NUCLEOTIDE SEQUENCE [LARGE SCALE GENOMIC DNA]</scope>
    <source>
        <strain evidence="2 3">NM62_B4-13</strain>
    </source>
</reference>
<accession>A0A4S2CVB4</accession>
<name>A0A4S2CVB4_STEMA</name>
<evidence type="ECO:0000313" key="3">
    <source>
        <dbReference type="Proteomes" id="UP000306631"/>
    </source>
</evidence>
<keyword evidence="1" id="KW-0472">Membrane</keyword>
<evidence type="ECO:0000256" key="1">
    <source>
        <dbReference type="SAM" id="Phobius"/>
    </source>
</evidence>
<protein>
    <recommendedName>
        <fullName evidence="4">Transmembrane protein</fullName>
    </recommendedName>
</protein>
<dbReference type="RefSeq" id="WP_017357489.1">
    <property type="nucleotide sequence ID" value="NZ_SRYW01000016.1"/>
</dbReference>
<keyword evidence="1" id="KW-0812">Transmembrane</keyword>
<comment type="caution">
    <text evidence="2">The sequence shown here is derived from an EMBL/GenBank/DDBJ whole genome shotgun (WGS) entry which is preliminary data.</text>
</comment>
<organism evidence="2 3">
    <name type="scientific">Stenotrophomonas maltophilia</name>
    <name type="common">Pseudomonas maltophilia</name>
    <name type="synonym">Xanthomonas maltophilia</name>
    <dbReference type="NCBI Taxonomy" id="40324"/>
    <lineage>
        <taxon>Bacteria</taxon>
        <taxon>Pseudomonadati</taxon>
        <taxon>Pseudomonadota</taxon>
        <taxon>Gammaproteobacteria</taxon>
        <taxon>Lysobacterales</taxon>
        <taxon>Lysobacteraceae</taxon>
        <taxon>Stenotrophomonas</taxon>
        <taxon>Stenotrophomonas maltophilia group</taxon>
    </lineage>
</organism>
<evidence type="ECO:0000313" key="2">
    <source>
        <dbReference type="EMBL" id="TGY32421.1"/>
    </source>
</evidence>
<gene>
    <name evidence="2" type="ORF">E5352_15780</name>
</gene>
<dbReference type="Proteomes" id="UP000306631">
    <property type="component" value="Unassembled WGS sequence"/>
</dbReference>
<evidence type="ECO:0008006" key="4">
    <source>
        <dbReference type="Google" id="ProtNLM"/>
    </source>
</evidence>
<dbReference type="EMBL" id="SRYW01000016">
    <property type="protein sequence ID" value="TGY32421.1"/>
    <property type="molecule type" value="Genomic_DNA"/>
</dbReference>
<keyword evidence="1" id="KW-1133">Transmembrane helix</keyword>
<sequence length="92" mass="9480">MNKGIPYLLAVLVALTLSADWGAPVLALFQHAYACLEGGGGLDLVRLRCEAQPTGLCAALATWPFWATAAAVAVAAVLAARPGGWPRARHAA</sequence>
<dbReference type="OrthoDB" id="6043905at2"/>
<proteinExistence type="predicted"/>
<dbReference type="AlphaFoldDB" id="A0A4S2CVB4"/>